<comment type="caution">
    <text evidence="1">The sequence shown here is derived from an EMBL/GenBank/DDBJ whole genome shotgun (WGS) entry which is preliminary data.</text>
</comment>
<name>A0A9D4LIK5_DREPO</name>
<organism evidence="1 2">
    <name type="scientific">Dreissena polymorpha</name>
    <name type="common">Zebra mussel</name>
    <name type="synonym">Mytilus polymorpha</name>
    <dbReference type="NCBI Taxonomy" id="45954"/>
    <lineage>
        <taxon>Eukaryota</taxon>
        <taxon>Metazoa</taxon>
        <taxon>Spiralia</taxon>
        <taxon>Lophotrochozoa</taxon>
        <taxon>Mollusca</taxon>
        <taxon>Bivalvia</taxon>
        <taxon>Autobranchia</taxon>
        <taxon>Heteroconchia</taxon>
        <taxon>Euheterodonta</taxon>
        <taxon>Imparidentia</taxon>
        <taxon>Neoheterodontei</taxon>
        <taxon>Myida</taxon>
        <taxon>Dreissenoidea</taxon>
        <taxon>Dreissenidae</taxon>
        <taxon>Dreissena</taxon>
    </lineage>
</organism>
<dbReference type="Proteomes" id="UP000828390">
    <property type="component" value="Unassembled WGS sequence"/>
</dbReference>
<dbReference type="EMBL" id="JAIWYP010000003">
    <property type="protein sequence ID" value="KAH3859340.1"/>
    <property type="molecule type" value="Genomic_DNA"/>
</dbReference>
<keyword evidence="2" id="KW-1185">Reference proteome</keyword>
<protein>
    <submittedName>
        <fullName evidence="1">Uncharacterized protein</fullName>
    </submittedName>
</protein>
<reference evidence="1" key="2">
    <citation type="submission" date="2020-11" db="EMBL/GenBank/DDBJ databases">
        <authorList>
            <person name="McCartney M.A."/>
            <person name="Auch B."/>
            <person name="Kono T."/>
            <person name="Mallez S."/>
            <person name="Becker A."/>
            <person name="Gohl D.M."/>
            <person name="Silverstein K.A.T."/>
            <person name="Koren S."/>
            <person name="Bechman K.B."/>
            <person name="Herman A."/>
            <person name="Abrahante J.E."/>
            <person name="Garbe J."/>
        </authorList>
    </citation>
    <scope>NUCLEOTIDE SEQUENCE</scope>
    <source>
        <strain evidence="1">Duluth1</strain>
        <tissue evidence="1">Whole animal</tissue>
    </source>
</reference>
<accession>A0A9D4LIK5</accession>
<proteinExistence type="predicted"/>
<sequence length="61" mass="6898">MTLTSRSELQDLTNRLCETARAYGIEVSTEKSKIMVNSTTKTSVDITIYGEKLEEVTSFNY</sequence>
<reference evidence="1" key="1">
    <citation type="journal article" date="2019" name="bioRxiv">
        <title>The Genome of the Zebra Mussel, Dreissena polymorpha: A Resource for Invasive Species Research.</title>
        <authorList>
            <person name="McCartney M.A."/>
            <person name="Auch B."/>
            <person name="Kono T."/>
            <person name="Mallez S."/>
            <person name="Zhang Y."/>
            <person name="Obille A."/>
            <person name="Becker A."/>
            <person name="Abrahante J.E."/>
            <person name="Garbe J."/>
            <person name="Badalamenti J.P."/>
            <person name="Herman A."/>
            <person name="Mangelson H."/>
            <person name="Liachko I."/>
            <person name="Sullivan S."/>
            <person name="Sone E.D."/>
            <person name="Koren S."/>
            <person name="Silverstein K.A.T."/>
            <person name="Beckman K.B."/>
            <person name="Gohl D.M."/>
        </authorList>
    </citation>
    <scope>NUCLEOTIDE SEQUENCE</scope>
    <source>
        <strain evidence="1">Duluth1</strain>
        <tissue evidence="1">Whole animal</tissue>
    </source>
</reference>
<evidence type="ECO:0000313" key="2">
    <source>
        <dbReference type="Proteomes" id="UP000828390"/>
    </source>
</evidence>
<evidence type="ECO:0000313" key="1">
    <source>
        <dbReference type="EMBL" id="KAH3859340.1"/>
    </source>
</evidence>
<dbReference type="AlphaFoldDB" id="A0A9D4LIK5"/>
<gene>
    <name evidence="1" type="ORF">DPMN_102059</name>
</gene>